<name>A0A381XP36_9ZZZZ</name>
<sequence length="171" mass="19511">MSVLVEAFSVIIRGDSIIKTFGKRGVFGVNRKKAWNHFKEVCGSEATLCADGDLVRYGFMRSEDVLDFINFLESKGLQWHDGSKIIDLCYCSQEGFFIYPKDKEICHEDIRLRELIGQDKSGKESKIMCCYLEGKDPVDFVNPVDWEYEGSLSEKATLIKLNNPSDQYSIN</sequence>
<proteinExistence type="predicted"/>
<reference evidence="1" key="1">
    <citation type="submission" date="2018-05" db="EMBL/GenBank/DDBJ databases">
        <authorList>
            <person name="Lanie J.A."/>
            <person name="Ng W.-L."/>
            <person name="Kazmierczak K.M."/>
            <person name="Andrzejewski T.M."/>
            <person name="Davidsen T.M."/>
            <person name="Wayne K.J."/>
            <person name="Tettelin H."/>
            <person name="Glass J.I."/>
            <person name="Rusch D."/>
            <person name="Podicherti R."/>
            <person name="Tsui H.-C.T."/>
            <person name="Winkler M.E."/>
        </authorList>
    </citation>
    <scope>NUCLEOTIDE SEQUENCE</scope>
</reference>
<evidence type="ECO:0000313" key="1">
    <source>
        <dbReference type="EMBL" id="SVA66519.1"/>
    </source>
</evidence>
<protein>
    <submittedName>
        <fullName evidence="1">Uncharacterized protein</fullName>
    </submittedName>
</protein>
<feature type="non-terminal residue" evidence="1">
    <location>
        <position position="171"/>
    </location>
</feature>
<gene>
    <name evidence="1" type="ORF">METZ01_LOCUS119373</name>
</gene>
<accession>A0A381XP36</accession>
<organism evidence="1">
    <name type="scientific">marine metagenome</name>
    <dbReference type="NCBI Taxonomy" id="408172"/>
    <lineage>
        <taxon>unclassified sequences</taxon>
        <taxon>metagenomes</taxon>
        <taxon>ecological metagenomes</taxon>
    </lineage>
</organism>
<dbReference type="AlphaFoldDB" id="A0A381XP36"/>
<dbReference type="EMBL" id="UINC01015875">
    <property type="protein sequence ID" value="SVA66519.1"/>
    <property type="molecule type" value="Genomic_DNA"/>
</dbReference>